<name>A0A1J0F5E0_9RHAB</name>
<dbReference type="Proteomes" id="UP000240668">
    <property type="component" value="Segment"/>
</dbReference>
<protein>
    <submittedName>
        <fullName evidence="1">U1 protein</fullName>
    </submittedName>
</protein>
<sequence>MEQSWMLTCKVELRSSVMFELDYDNTVLNLLQSLPTNLNNPAKFIINSLTIPLAVQDAFRTMDFWKDPTGAKGEAHLVIKVILDGLNNPESDWADSITCHWLDQRSGFYVMVDVTFVGHKLSGDIMCTVDETICECIEKFANIIPAKYNYFHHTKYHFYIQKYKVNISIG</sequence>
<keyword evidence="2" id="KW-1185">Reference proteome</keyword>
<dbReference type="RefSeq" id="YP_009508531.1">
    <property type="nucleotide sequence ID" value="NC_039021.1"/>
</dbReference>
<gene>
    <name evidence="1" type="primary">U1</name>
</gene>
<reference evidence="1 2" key="1">
    <citation type="submission" date="2016-10" db="EMBL/GenBank/DDBJ databases">
        <title>Beatrice Hill virus represents a novel species in the genus Tibrovirus (Mononegavirales: Rhabdoviridae).</title>
        <authorList>
            <person name="Wiley M.R."/>
            <person name="Prieto K."/>
            <person name="Blasdell K.R."/>
            <person name="Cai Y."/>
            <person name="Campos C."/>
            <person name="Walker P.J."/>
            <person name="Chiu C.Y."/>
            <person name="Palacios G."/>
            <person name="Kuhn J.H."/>
        </authorList>
    </citation>
    <scope>NUCLEOTIDE SEQUENCE [LARGE SCALE GENOMIC DNA]</scope>
    <source>
        <strain evidence="1">CSIRO 25</strain>
    </source>
</reference>
<proteinExistence type="predicted"/>
<dbReference type="EMBL" id="KY073493">
    <property type="protein sequence ID" value="APC23641.1"/>
    <property type="molecule type" value="Viral_cRNA"/>
</dbReference>
<dbReference type="OrthoDB" id="15841at10239"/>
<dbReference type="KEGG" id="vg:37620007"/>
<evidence type="ECO:0000313" key="2">
    <source>
        <dbReference type="Proteomes" id="UP000240668"/>
    </source>
</evidence>
<organism evidence="1 2">
    <name type="scientific">Beatrice Hill virus</name>
    <dbReference type="NCBI Taxonomy" id="1819301"/>
    <lineage>
        <taxon>Viruses</taxon>
        <taxon>Riboviria</taxon>
        <taxon>Orthornavirae</taxon>
        <taxon>Negarnaviricota</taxon>
        <taxon>Haploviricotina</taxon>
        <taxon>Monjiviricetes</taxon>
        <taxon>Mononegavirales</taxon>
        <taxon>Rhabdoviridae</taxon>
        <taxon>Alpharhabdovirinae</taxon>
        <taxon>Tibrovirus</taxon>
        <taxon>Tibrovirus beatrice</taxon>
    </lineage>
</organism>
<evidence type="ECO:0000313" key="1">
    <source>
        <dbReference type="EMBL" id="APC23641.1"/>
    </source>
</evidence>
<dbReference type="GeneID" id="37620007"/>
<accession>A0A1J0F5E0</accession>